<dbReference type="EMBL" id="LNIX01000002">
    <property type="protein sequence ID" value="OXA59959.1"/>
    <property type="molecule type" value="Genomic_DNA"/>
</dbReference>
<protein>
    <submittedName>
        <fullName evidence="4">IQ and AAA domain-containing protein 1</fullName>
    </submittedName>
</protein>
<keyword evidence="1" id="KW-0175">Coiled coil</keyword>
<feature type="compositionally biased region" description="Basic residues" evidence="2">
    <location>
        <begin position="1027"/>
        <end position="1038"/>
    </location>
</feature>
<dbReference type="Pfam" id="PF00004">
    <property type="entry name" value="AAA"/>
    <property type="match status" value="1"/>
</dbReference>
<feature type="region of interest" description="Disordered" evidence="2">
    <location>
        <begin position="617"/>
        <end position="656"/>
    </location>
</feature>
<feature type="compositionally biased region" description="Basic residues" evidence="2">
    <location>
        <begin position="58"/>
        <end position="67"/>
    </location>
</feature>
<organism evidence="4 5">
    <name type="scientific">Folsomia candida</name>
    <name type="common">Springtail</name>
    <dbReference type="NCBI Taxonomy" id="158441"/>
    <lineage>
        <taxon>Eukaryota</taxon>
        <taxon>Metazoa</taxon>
        <taxon>Ecdysozoa</taxon>
        <taxon>Arthropoda</taxon>
        <taxon>Hexapoda</taxon>
        <taxon>Collembola</taxon>
        <taxon>Entomobryomorpha</taxon>
        <taxon>Isotomoidea</taxon>
        <taxon>Isotomidae</taxon>
        <taxon>Proisotominae</taxon>
        <taxon>Folsomia</taxon>
    </lineage>
</organism>
<dbReference type="GO" id="GO:0005524">
    <property type="term" value="F:ATP binding"/>
    <property type="evidence" value="ECO:0007669"/>
    <property type="project" value="InterPro"/>
</dbReference>
<dbReference type="PROSITE" id="PS50096">
    <property type="entry name" value="IQ"/>
    <property type="match status" value="1"/>
</dbReference>
<dbReference type="InterPro" id="IPR000048">
    <property type="entry name" value="IQ_motif_EF-hand-BS"/>
</dbReference>
<feature type="region of interest" description="Disordered" evidence="2">
    <location>
        <begin position="1"/>
        <end position="71"/>
    </location>
</feature>
<dbReference type="SMART" id="SM00015">
    <property type="entry name" value="IQ"/>
    <property type="match status" value="2"/>
</dbReference>
<dbReference type="Proteomes" id="UP000198287">
    <property type="component" value="Unassembled WGS sequence"/>
</dbReference>
<feature type="region of interest" description="Disordered" evidence="2">
    <location>
        <begin position="1010"/>
        <end position="1038"/>
    </location>
</feature>
<dbReference type="SUPFAM" id="SSF52540">
    <property type="entry name" value="P-loop containing nucleoside triphosphate hydrolases"/>
    <property type="match status" value="1"/>
</dbReference>
<evidence type="ECO:0000256" key="2">
    <source>
        <dbReference type="SAM" id="MobiDB-lite"/>
    </source>
</evidence>
<feature type="coiled-coil region" evidence="1">
    <location>
        <begin position="403"/>
        <end position="437"/>
    </location>
</feature>
<reference evidence="4 5" key="1">
    <citation type="submission" date="2015-12" db="EMBL/GenBank/DDBJ databases">
        <title>The genome of Folsomia candida.</title>
        <authorList>
            <person name="Faddeeva A."/>
            <person name="Derks M.F."/>
            <person name="Anvar Y."/>
            <person name="Smit S."/>
            <person name="Van Straalen N."/>
            <person name="Roelofs D."/>
        </authorList>
    </citation>
    <scope>NUCLEOTIDE SEQUENCE [LARGE SCALE GENOMIC DNA]</scope>
    <source>
        <strain evidence="4 5">VU population</strain>
        <tissue evidence="4">Whole body</tissue>
    </source>
</reference>
<sequence>MKKITSAKNLASKESSPEKSNQIELAPPSVPQNADIPSMSDEDIIPFSPHPQAETISSKHRSFKRRPPVLPDDYRKLRTKIPAEDKKNHSERWIRVQEMRRGLIRPLRQNLATKNLNYTSHTYFNNLWAEAHVNLRSLLKEEKTRGTIAGSDLKQMFTILSEIFYKYLIVYKKMNETYDQMVHPQKRILVRKSLDLVITRLLEIRAALVSTESSEFYYFDELSYTEKIPPSEFDVPIPTYYYYDPPEQLVLRDRWYENIKEKNIKDVADRLALEKRIQFKLVEGEKWTKTSRVINDDDILIGGGSEEAPYIDQASIIMIQAMERARQGRMRYRVAKYLHDEEERAKTRKLNAKKQYMDVEKAVVIIQKIIRGFLARVRVRRQREEELELLGIRWTTPNESSLRGRAQLKCLRNEEELERAKERRRVTRRRNQKLFEEAQITILNRLRLIEAPDMAEEFKFQLRTWMLDIKETTGKLPSQIPKAEFGGSRFFICPDQLSDEVREKGKEATGKDQTKKSKQDRKKDKDNKKKDKKQVVKKKGQDLSIPKLDQPAYLDELVAVNTEYNRVWRGRNESENPDQKHEEHFIIHEKRGLIGDEVREQVDTALRAELALLKQALERKKGKKGKTKSKKRGKGRKGKAKRKGKRKKGKDMTPDRDLKSLVKELYDHNILQSYPTTRLDSLIGSCSLINGELRSFFSQNPHDPNTQNEERPMPGDANPLPTFGDVKRAIKDCIILPLGSQTVHQLSPHTKSVLICGPEGCGKKTLVNAICTELHATLFDLTADNIVGKYPGKPGLKMLIHLIDKVGHALAPVVLKIDNCEKTYMKKVPKTDKTEPRRLKKQLGKMLKTFQPGDQTILVGLSSEPWVAPFKLLKKDYQKIIYIPRPEYATRIQTWRNLLLPHSTFLHQDVHFSLLTKLSDGWTVGVIKKVVNSAIENHKKLIAKDETDKKYQNEDDPFTMMATKGAKISSVGKKFIHMDKFLEELSNYDPVFIEQEKAWNTWFNKTPLQKNRLANQSGSGGGAVKGEKKKSKKKRRNE</sequence>
<proteinExistence type="predicted"/>
<dbReference type="STRING" id="158441.A0A226ER29"/>
<feature type="region of interest" description="Disordered" evidence="2">
    <location>
        <begin position="501"/>
        <end position="542"/>
    </location>
</feature>
<feature type="compositionally biased region" description="Basic and acidic residues" evidence="2">
    <location>
        <begin position="501"/>
        <end position="529"/>
    </location>
</feature>
<evidence type="ECO:0000313" key="4">
    <source>
        <dbReference type="EMBL" id="OXA59959.1"/>
    </source>
</evidence>
<evidence type="ECO:0000256" key="1">
    <source>
        <dbReference type="SAM" id="Coils"/>
    </source>
</evidence>
<evidence type="ECO:0000259" key="3">
    <source>
        <dbReference type="Pfam" id="PF00004"/>
    </source>
</evidence>
<dbReference type="Gene3D" id="3.40.50.300">
    <property type="entry name" value="P-loop containing nucleotide triphosphate hydrolases"/>
    <property type="match status" value="1"/>
</dbReference>
<dbReference type="InterPro" id="IPR027417">
    <property type="entry name" value="P-loop_NTPase"/>
</dbReference>
<feature type="domain" description="ATPase AAA-type core" evidence="3">
    <location>
        <begin position="753"/>
        <end position="884"/>
    </location>
</feature>
<comment type="caution">
    <text evidence="4">The sequence shown here is derived from an EMBL/GenBank/DDBJ whole genome shotgun (WGS) entry which is preliminary data.</text>
</comment>
<gene>
    <name evidence="4" type="ORF">Fcan01_05555</name>
</gene>
<feature type="compositionally biased region" description="Basic residues" evidence="2">
    <location>
        <begin position="620"/>
        <end position="649"/>
    </location>
</feature>
<dbReference type="OMA" id="RIWAEAQ"/>
<dbReference type="PANTHER" id="PTHR14690:SF0">
    <property type="entry name" value="IQ MOTIF CONTAINING WITH AAA DOMAIN 1"/>
    <property type="match status" value="1"/>
</dbReference>
<dbReference type="OrthoDB" id="3046016at2759"/>
<feature type="compositionally biased region" description="Polar residues" evidence="2">
    <location>
        <begin position="1"/>
        <end position="23"/>
    </location>
</feature>
<dbReference type="PANTHER" id="PTHR14690">
    <property type="entry name" value="IQ MOTIF CONTAINING WITH AAA DOMAIN 1"/>
    <property type="match status" value="1"/>
</dbReference>
<dbReference type="InterPro" id="IPR003959">
    <property type="entry name" value="ATPase_AAA_core"/>
</dbReference>
<dbReference type="AlphaFoldDB" id="A0A226ER29"/>
<dbReference type="Gene3D" id="1.10.8.60">
    <property type="match status" value="1"/>
</dbReference>
<dbReference type="GO" id="GO:0016887">
    <property type="term" value="F:ATP hydrolysis activity"/>
    <property type="evidence" value="ECO:0007669"/>
    <property type="project" value="InterPro"/>
</dbReference>
<name>A0A226ER29_FOLCA</name>
<dbReference type="InterPro" id="IPR052267">
    <property type="entry name" value="N-DRC_Component"/>
</dbReference>
<evidence type="ECO:0000313" key="5">
    <source>
        <dbReference type="Proteomes" id="UP000198287"/>
    </source>
</evidence>
<accession>A0A226ER29</accession>
<keyword evidence="5" id="KW-1185">Reference proteome</keyword>